<dbReference type="Gene3D" id="3.60.140.10">
    <property type="entry name" value="CNF1/YfiH-like putative cysteine hydrolases"/>
    <property type="match status" value="1"/>
</dbReference>
<dbReference type="NCBIfam" id="TIGR00726">
    <property type="entry name" value="peptidoglycan editing factor PgeF"/>
    <property type="match status" value="1"/>
</dbReference>
<keyword evidence="4" id="KW-0479">Metal-binding</keyword>
<comment type="similarity">
    <text evidence="2 10">Belongs to the purine nucleoside phosphorylase YfiH/LACC1 family.</text>
</comment>
<dbReference type="EMBL" id="JABBFR010000032">
    <property type="protein sequence ID" value="MBT0725629.1"/>
    <property type="molecule type" value="Genomic_DNA"/>
</dbReference>
<evidence type="ECO:0000256" key="6">
    <source>
        <dbReference type="ARBA" id="ARBA00022833"/>
    </source>
</evidence>
<keyword evidence="3" id="KW-0808">Transferase</keyword>
<dbReference type="GO" id="GO:0016491">
    <property type="term" value="F:oxidoreductase activity"/>
    <property type="evidence" value="ECO:0007669"/>
    <property type="project" value="UniProtKB-KW"/>
</dbReference>
<comment type="catalytic activity">
    <reaction evidence="7">
        <text>adenosine + H2O + H(+) = inosine + NH4(+)</text>
        <dbReference type="Rhea" id="RHEA:24408"/>
        <dbReference type="ChEBI" id="CHEBI:15377"/>
        <dbReference type="ChEBI" id="CHEBI:15378"/>
        <dbReference type="ChEBI" id="CHEBI:16335"/>
        <dbReference type="ChEBI" id="CHEBI:17596"/>
        <dbReference type="ChEBI" id="CHEBI:28938"/>
        <dbReference type="EC" id="3.5.4.4"/>
    </reaction>
    <physiologicalReaction direction="left-to-right" evidence="7">
        <dbReference type="Rhea" id="RHEA:24409"/>
    </physiologicalReaction>
</comment>
<dbReference type="InterPro" id="IPR038371">
    <property type="entry name" value="Cu_polyphenol_OxRdtase_sf"/>
</dbReference>
<evidence type="ECO:0000256" key="10">
    <source>
        <dbReference type="RuleBase" id="RU361274"/>
    </source>
</evidence>
<accession>A0ABS5SZU9</accession>
<keyword evidence="6" id="KW-0862">Zinc</keyword>
<dbReference type="CDD" id="cd16833">
    <property type="entry name" value="YfiH"/>
    <property type="match status" value="1"/>
</dbReference>
<evidence type="ECO:0000256" key="7">
    <source>
        <dbReference type="ARBA" id="ARBA00047989"/>
    </source>
</evidence>
<proteinExistence type="inferred from homology"/>
<dbReference type="PANTHER" id="PTHR30616:SF2">
    <property type="entry name" value="PURINE NUCLEOSIDE PHOSPHORYLASE LACC1"/>
    <property type="match status" value="1"/>
</dbReference>
<dbReference type="Pfam" id="PF02578">
    <property type="entry name" value="Cu-oxidase_4"/>
    <property type="match status" value="1"/>
</dbReference>
<evidence type="ECO:0000256" key="9">
    <source>
        <dbReference type="ARBA" id="ARBA00049893"/>
    </source>
</evidence>
<name>A0ABS5SZU9_9GAMM</name>
<keyword evidence="11" id="KW-0560">Oxidoreductase</keyword>
<gene>
    <name evidence="11" type="primary">pgeF</name>
    <name evidence="11" type="ORF">HH682_14665</name>
</gene>
<evidence type="ECO:0000256" key="4">
    <source>
        <dbReference type="ARBA" id="ARBA00022723"/>
    </source>
</evidence>
<evidence type="ECO:0000256" key="5">
    <source>
        <dbReference type="ARBA" id="ARBA00022801"/>
    </source>
</evidence>
<sequence length="245" mass="26713">MSESLIIPDWSVPPNVHAVSTTRVGGVSGAPWNSFNLGSHVGDSLDAVNNNRDLLIEVAQLPAPPFWLNQTHSHRVVDAAASWTGTPDADASFTREAGKVCVVMTADCLPVLFCNRQGTQVAAAHAGWRGLCDGVLENTLNTFDCRPEEIIAWVGPAIGPHAFEVGAEVRDAFIHSHQDAEQCFVTHGEKYLADLAKLAELRLQRAGVATLYQSQRCTFSEAEHFFSYRRDGQTGRMATLIWIAD</sequence>
<keyword evidence="12" id="KW-1185">Reference proteome</keyword>
<comment type="catalytic activity">
    <reaction evidence="1">
        <text>inosine + phosphate = alpha-D-ribose 1-phosphate + hypoxanthine</text>
        <dbReference type="Rhea" id="RHEA:27646"/>
        <dbReference type="ChEBI" id="CHEBI:17368"/>
        <dbReference type="ChEBI" id="CHEBI:17596"/>
        <dbReference type="ChEBI" id="CHEBI:43474"/>
        <dbReference type="ChEBI" id="CHEBI:57720"/>
        <dbReference type="EC" id="2.4.2.1"/>
    </reaction>
    <physiologicalReaction direction="left-to-right" evidence="1">
        <dbReference type="Rhea" id="RHEA:27647"/>
    </physiologicalReaction>
</comment>
<keyword evidence="5" id="KW-0378">Hydrolase</keyword>
<evidence type="ECO:0000313" key="11">
    <source>
        <dbReference type="EMBL" id="MBT0725629.1"/>
    </source>
</evidence>
<dbReference type="NCBIfam" id="NF007998">
    <property type="entry name" value="PRK10723.1"/>
    <property type="match status" value="1"/>
</dbReference>
<dbReference type="Proteomes" id="UP000790096">
    <property type="component" value="Unassembled WGS sequence"/>
</dbReference>
<comment type="catalytic activity">
    <reaction evidence="8">
        <text>adenosine + phosphate = alpha-D-ribose 1-phosphate + adenine</text>
        <dbReference type="Rhea" id="RHEA:27642"/>
        <dbReference type="ChEBI" id="CHEBI:16335"/>
        <dbReference type="ChEBI" id="CHEBI:16708"/>
        <dbReference type="ChEBI" id="CHEBI:43474"/>
        <dbReference type="ChEBI" id="CHEBI:57720"/>
        <dbReference type="EC" id="2.4.2.1"/>
    </reaction>
    <physiologicalReaction direction="left-to-right" evidence="8">
        <dbReference type="Rhea" id="RHEA:27643"/>
    </physiologicalReaction>
</comment>
<dbReference type="PANTHER" id="PTHR30616">
    <property type="entry name" value="UNCHARACTERIZED PROTEIN YFIH"/>
    <property type="match status" value="1"/>
</dbReference>
<comment type="caution">
    <text evidence="11">The sequence shown here is derived from an EMBL/GenBank/DDBJ whole genome shotgun (WGS) entry which is preliminary data.</text>
</comment>
<evidence type="ECO:0000256" key="1">
    <source>
        <dbReference type="ARBA" id="ARBA00000553"/>
    </source>
</evidence>
<dbReference type="SUPFAM" id="SSF64438">
    <property type="entry name" value="CNF1/YfiH-like putative cysteine hydrolases"/>
    <property type="match status" value="1"/>
</dbReference>
<evidence type="ECO:0000256" key="3">
    <source>
        <dbReference type="ARBA" id="ARBA00022679"/>
    </source>
</evidence>
<organism evidence="11 12">
    <name type="scientific">Rosenbergiella gaditana</name>
    <dbReference type="NCBI Taxonomy" id="2726987"/>
    <lineage>
        <taxon>Bacteria</taxon>
        <taxon>Pseudomonadati</taxon>
        <taxon>Pseudomonadota</taxon>
        <taxon>Gammaproteobacteria</taxon>
        <taxon>Enterobacterales</taxon>
        <taxon>Erwiniaceae</taxon>
        <taxon>Rosenbergiella</taxon>
    </lineage>
</organism>
<comment type="catalytic activity">
    <reaction evidence="9">
        <text>S-methyl-5'-thioadenosine + phosphate = 5-(methylsulfanyl)-alpha-D-ribose 1-phosphate + adenine</text>
        <dbReference type="Rhea" id="RHEA:11852"/>
        <dbReference type="ChEBI" id="CHEBI:16708"/>
        <dbReference type="ChEBI" id="CHEBI:17509"/>
        <dbReference type="ChEBI" id="CHEBI:43474"/>
        <dbReference type="ChEBI" id="CHEBI:58533"/>
        <dbReference type="EC" id="2.4.2.28"/>
    </reaction>
    <physiologicalReaction direction="left-to-right" evidence="9">
        <dbReference type="Rhea" id="RHEA:11853"/>
    </physiologicalReaction>
</comment>
<dbReference type="InterPro" id="IPR011324">
    <property type="entry name" value="Cytotoxic_necrot_fac-like_cat"/>
</dbReference>
<evidence type="ECO:0000256" key="2">
    <source>
        <dbReference type="ARBA" id="ARBA00007353"/>
    </source>
</evidence>
<reference evidence="11 12" key="1">
    <citation type="submission" date="2020-04" db="EMBL/GenBank/DDBJ databases">
        <title>Genome sequencing of Rosenbergiella species.</title>
        <authorList>
            <person name="Alvarez-Perez S."/>
            <person name="Lievens B."/>
        </authorList>
    </citation>
    <scope>NUCLEOTIDE SEQUENCE [LARGE SCALE GENOMIC DNA]</scope>
    <source>
        <strain evidence="11 12">S61</strain>
    </source>
</reference>
<dbReference type="InterPro" id="IPR003730">
    <property type="entry name" value="Cu_polyphenol_OxRdtase"/>
</dbReference>
<protein>
    <recommendedName>
        <fullName evidence="10">Purine nucleoside phosphorylase</fullName>
    </recommendedName>
</protein>
<evidence type="ECO:0000313" key="12">
    <source>
        <dbReference type="Proteomes" id="UP000790096"/>
    </source>
</evidence>
<evidence type="ECO:0000256" key="8">
    <source>
        <dbReference type="ARBA" id="ARBA00048968"/>
    </source>
</evidence>
<dbReference type="RefSeq" id="WP_214238262.1">
    <property type="nucleotide sequence ID" value="NZ_JABBFR010000032.1"/>
</dbReference>